<name>A0AA88XY23_PINIB</name>
<evidence type="ECO:0000256" key="2">
    <source>
        <dbReference type="SAM" id="MobiDB-lite"/>
    </source>
</evidence>
<dbReference type="GO" id="GO:0016740">
    <property type="term" value="F:transferase activity"/>
    <property type="evidence" value="ECO:0007669"/>
    <property type="project" value="InterPro"/>
</dbReference>
<organism evidence="4 5">
    <name type="scientific">Pinctada imbricata</name>
    <name type="common">Atlantic pearl-oyster</name>
    <name type="synonym">Pinctada martensii</name>
    <dbReference type="NCBI Taxonomy" id="66713"/>
    <lineage>
        <taxon>Eukaryota</taxon>
        <taxon>Metazoa</taxon>
        <taxon>Spiralia</taxon>
        <taxon>Lophotrochozoa</taxon>
        <taxon>Mollusca</taxon>
        <taxon>Bivalvia</taxon>
        <taxon>Autobranchia</taxon>
        <taxon>Pteriomorphia</taxon>
        <taxon>Pterioida</taxon>
        <taxon>Pterioidea</taxon>
        <taxon>Pteriidae</taxon>
        <taxon>Pinctada</taxon>
    </lineage>
</organism>
<feature type="region of interest" description="Disordered" evidence="2">
    <location>
        <begin position="1055"/>
        <end position="1082"/>
    </location>
</feature>
<accession>A0AA88XY23</accession>
<evidence type="ECO:0000313" key="5">
    <source>
        <dbReference type="Proteomes" id="UP001186944"/>
    </source>
</evidence>
<reference evidence="4" key="1">
    <citation type="submission" date="2019-08" db="EMBL/GenBank/DDBJ databases">
        <title>The improved chromosome-level genome for the pearl oyster Pinctada fucata martensii using PacBio sequencing and Hi-C.</title>
        <authorList>
            <person name="Zheng Z."/>
        </authorList>
    </citation>
    <scope>NUCLEOTIDE SEQUENCE</scope>
    <source>
        <strain evidence="4">ZZ-2019</strain>
        <tissue evidence="4">Adductor muscle</tissue>
    </source>
</reference>
<dbReference type="InterPro" id="IPR001031">
    <property type="entry name" value="Thioesterase"/>
</dbReference>
<dbReference type="Gene3D" id="3.40.50.720">
    <property type="entry name" value="NAD(P)-binding Rossmann-like Domain"/>
    <property type="match status" value="1"/>
</dbReference>
<dbReference type="InterPro" id="IPR029058">
    <property type="entry name" value="AB_hydrolase_fold"/>
</dbReference>
<keyword evidence="5" id="KW-1185">Reference proteome</keyword>
<sequence length="1478" mass="164092">MRFPSLCRNVVIDSPIYISEVSVGSVEEMSVVPDIWLYLQDFVWDDVSVSPELLDNVAFKTSLDSSQKTLRAVGEDICVEDLIRSGSKLSPVTRDGFIVAITSLIGYVDVLRTADVKISGVISNGMSELVAGYVDGCLSKEECMKLACIIGKALEGVSKTEAAYGVYKITSEYPTIEGLVIGPKARILSVHSDKAMIVAFKKKDEAIVLKGIKRGHECDVEELPHHVPLYSDFIKAMVEDLKPQIRKLLPSPKFRSPRMLSSTMDFTYGDHSAADSKFDDVYVTNILSTSMMSNVTKTLPADVLLLDVGLNAERLCLKSSENCPLVFDPMECKPNLTSLLQTLGQIHLHGHTINTARLYNADLPLDVTAPSISPLVSWDHSASYPIPEWPEYYCRVKDEAVCPYMIDSMDLEGIHTPLGFLLYHSLMAHFIQCTCISVTVKDEAVCPYMIDSMDLEGIHTPLGFLLYHSLMAINQKHELKTKMASTELYKLSVNLEPSATLTSLANTVIQVQTGKQYFAAQSEGMVLMSGYYKIAPEEVTVPIIPGYDQDVNQNIYVKEDDSDIQRTEIMWEDSWLDFVDTLLEFSQQWLEGPLSKVYIDPDAHMKTVTDCANLLAVAEPSTGLCKAGSVVLETAVSRSKVKDGQRSEEIGEAGQSKVSMLMAYNIEGGNKGQCKVLIYQGERITDKVQIIGIVLITEEDTICRELPLSMGWRPEDLELLLPYILAVHLLCDVADLKQGKKILICPPIDTVSIYMMALANEIGGSVFTSSYDVEMRQMIDSVFPFVRVLPGEWLSQNIMTLTQGDGCDICIKFTGAGLEDILGLVSINGKVIHCATPTEREVDLGLMREGTSLLIPDLVRAVRRFLEKSTEDIQTMLYSMQNGSVSKLCDEGFPETKGLTYSLEERSHFLDPVSFSLILKVIENPGVNMSMLEGMTESDILAMERIHDVVTSKPKDCSLADSRLGIDSLLNDKENLYDVTNIHNIGQTDFSTYPSTSSTPSGVRILTTTLESPEGDNSVPILKTGEDEPDSAFINMKLKKENLLPKIHVDSPNIPNITVTSPADDSTERNTVMDIPSTSTPMMKGEILDPKLKPHPSLMHVFQARRTSMRKSSLAHLQIPPSISSFKKGVKKLDLLFVGPPPTPITPELRKVLTPKASVEKNIVPLNDKQHGLKLFMIHPITGKIFLLKTLGKLLDMPCYGIQRTTYTPNKSIPCVASHYKNAIEMYQPVGPYYIVGYSFGSVVALEMALQMQEHGAKRACLIMLDGGPMYFHAQFDAAMKDAPKSASENVRKEHLEIGALVTFLQMYTPVTNRDMVLKALTCINSLEERINTVVSMTYGNVVISRNPVRTKWMAAKAKIKEAGLLTPNTEKYSFADAADELIRLKRVQAARDFITSVHILYNYRKEGKKLEGDIYLLRIKDDLPNCEDLPVDYGLHDWCTGKVHIRFYDGTHENFLNEVSGKDVAKEIAKIVADSTK</sequence>
<protein>
    <recommendedName>
        <fullName evidence="1">oleoyl-[acyl-carrier-protein] hydrolase</fullName>
        <ecNumber evidence="1">3.1.2.14</ecNumber>
    </recommendedName>
</protein>
<proteinExistence type="predicted"/>
<dbReference type="Gene3D" id="3.40.366.10">
    <property type="entry name" value="Malonyl-Coenzyme A Acyl Carrier Protein, domain 2"/>
    <property type="match status" value="1"/>
</dbReference>
<dbReference type="EMBL" id="VSWD01000012">
    <property type="protein sequence ID" value="KAK3085384.1"/>
    <property type="molecule type" value="Genomic_DNA"/>
</dbReference>
<dbReference type="GO" id="GO:0016297">
    <property type="term" value="F:fatty acyl-[ACP] hydrolase activity"/>
    <property type="evidence" value="ECO:0007669"/>
    <property type="project" value="UniProtKB-EC"/>
</dbReference>
<evidence type="ECO:0000259" key="3">
    <source>
        <dbReference type="Pfam" id="PF00975"/>
    </source>
</evidence>
<gene>
    <name evidence="4" type="ORF">FSP39_002556</name>
</gene>
<dbReference type="EC" id="3.1.2.14" evidence="1"/>
<evidence type="ECO:0000256" key="1">
    <source>
        <dbReference type="ARBA" id="ARBA00012480"/>
    </source>
</evidence>
<evidence type="ECO:0000313" key="4">
    <source>
        <dbReference type="EMBL" id="KAK3085384.1"/>
    </source>
</evidence>
<dbReference type="Proteomes" id="UP001186944">
    <property type="component" value="Unassembled WGS sequence"/>
</dbReference>
<feature type="compositionally biased region" description="Polar residues" evidence="2">
    <location>
        <begin position="1055"/>
        <end position="1064"/>
    </location>
</feature>
<dbReference type="SUPFAM" id="SSF53474">
    <property type="entry name" value="alpha/beta-Hydrolases"/>
    <property type="match status" value="1"/>
</dbReference>
<feature type="domain" description="Thioesterase" evidence="3">
    <location>
        <begin position="1174"/>
        <end position="1316"/>
    </location>
</feature>
<comment type="caution">
    <text evidence="4">The sequence shown here is derived from an EMBL/GenBank/DDBJ whole genome shotgun (WGS) entry which is preliminary data.</text>
</comment>
<dbReference type="Gene3D" id="3.40.50.1820">
    <property type="entry name" value="alpha/beta hydrolase"/>
    <property type="match status" value="1"/>
</dbReference>
<dbReference type="InterPro" id="IPR001227">
    <property type="entry name" value="Ac_transferase_dom_sf"/>
</dbReference>
<dbReference type="Pfam" id="PF00975">
    <property type="entry name" value="Thioesterase"/>
    <property type="match status" value="1"/>
</dbReference>